<dbReference type="InterPro" id="IPR036514">
    <property type="entry name" value="SGNH_hydro_sf"/>
</dbReference>
<evidence type="ECO:0008006" key="5">
    <source>
        <dbReference type="Google" id="ProtNLM"/>
    </source>
</evidence>
<dbReference type="Gene3D" id="2.60.120.260">
    <property type="entry name" value="Galactose-binding domain-like"/>
    <property type="match status" value="1"/>
</dbReference>
<dbReference type="Pfam" id="PF14606">
    <property type="entry name" value="Lipase_GDSL_3"/>
    <property type="match status" value="1"/>
</dbReference>
<dbReference type="RefSeq" id="WP_015360009.1">
    <property type="nucleotide sequence ID" value="NZ_CP014672.1"/>
</dbReference>
<dbReference type="SUPFAM" id="SSF52266">
    <property type="entry name" value="SGNH hydrolase"/>
    <property type="match status" value="1"/>
</dbReference>
<dbReference type="OrthoDB" id="5624617at2"/>
<dbReference type="Gene3D" id="3.40.50.1110">
    <property type="entry name" value="SGNH hydrolase"/>
    <property type="match status" value="1"/>
</dbReference>
<evidence type="ECO:0000259" key="2">
    <source>
        <dbReference type="Pfam" id="PF14607"/>
    </source>
</evidence>
<evidence type="ECO:0000313" key="4">
    <source>
        <dbReference type="Proteomes" id="UP000092971"/>
    </source>
</evidence>
<dbReference type="InterPro" id="IPR013830">
    <property type="entry name" value="SGNH_hydro"/>
</dbReference>
<feature type="domain" description="SGNH hydrolase-type esterase N-terminal" evidence="2">
    <location>
        <begin position="42"/>
        <end position="148"/>
    </location>
</feature>
<dbReference type="InterPro" id="IPR032740">
    <property type="entry name" value="GxDLY"/>
</dbReference>
<feature type="domain" description="SGNH hydrolase-type esterase" evidence="1">
    <location>
        <begin position="159"/>
        <end position="330"/>
    </location>
</feature>
<accession>A0A1B1YFT3</accession>
<protein>
    <recommendedName>
        <fullName evidence="5">SGNH hydrolase-type esterase domain-containing protein</fullName>
    </recommendedName>
</protein>
<gene>
    <name evidence="3" type="ORF">CSTERTH_11395</name>
</gene>
<dbReference type="EMBL" id="CP014672">
    <property type="protein sequence ID" value="ANW99593.1"/>
    <property type="molecule type" value="Genomic_DNA"/>
</dbReference>
<name>A0A1B1YFT3_THEST</name>
<dbReference type="Proteomes" id="UP000092971">
    <property type="component" value="Chromosome"/>
</dbReference>
<evidence type="ECO:0000313" key="3">
    <source>
        <dbReference type="EMBL" id="ANW99593.1"/>
    </source>
</evidence>
<proteinExistence type="predicted"/>
<sequence>MKIYKITDPPIKIYGLNVIDPDNGNFWRLTPDIMEKMPQYNIVGKRCIGGRVRFVTDSATITIRMELKTLNVDRAIPLPGSAGADVYFGTGIQSRFAGYVAPTNYNETDKTVETKLVKSSKPETVTINLPRNEQIASMEIGIDDGANIYQAAEYRVNSPIIYYGSSITEGGCAPRPGTAYTSILSRWLDADYFNYGFSGGAKGELVFAEYIAKHKNISVFVYDYDHNAPTPEHLANTHEPFFKVIREAHPDIPIVMMSRPDFDRDPKDSIERRNIIYQTYINAKKSGDNNVYFVDGMQFFGPVGRSECTIDGCHPNALGFMRMAETLYPLMSHLLRDYR</sequence>
<organism evidence="3 4">
    <name type="scientific">Thermoclostridium stercorarium subsp. thermolacticum DSM 2910</name>
    <dbReference type="NCBI Taxonomy" id="1121336"/>
    <lineage>
        <taxon>Bacteria</taxon>
        <taxon>Bacillati</taxon>
        <taxon>Bacillota</taxon>
        <taxon>Clostridia</taxon>
        <taxon>Eubacteriales</taxon>
        <taxon>Oscillospiraceae</taxon>
        <taxon>Thermoclostridium</taxon>
    </lineage>
</organism>
<dbReference type="AlphaFoldDB" id="A0A1B1YFT3"/>
<dbReference type="Pfam" id="PF14607">
    <property type="entry name" value="GxDLY"/>
    <property type="match status" value="1"/>
</dbReference>
<reference evidence="3 4" key="1">
    <citation type="submission" date="2016-02" db="EMBL/GenBank/DDBJ databases">
        <title>Comparison of Clostridium stercorarium subspecies using comparative genomics and transcriptomics.</title>
        <authorList>
            <person name="Schellenberg J."/>
            <person name="Thallinger G."/>
            <person name="Levin D.B."/>
            <person name="Zhang X."/>
            <person name="Alvare G."/>
            <person name="Fristensky B."/>
            <person name="Sparling R."/>
        </authorList>
    </citation>
    <scope>NUCLEOTIDE SEQUENCE [LARGE SCALE GENOMIC DNA]</scope>
    <source>
        <strain evidence="3 4">DSM 2910</strain>
    </source>
</reference>
<evidence type="ECO:0000259" key="1">
    <source>
        <dbReference type="Pfam" id="PF14606"/>
    </source>
</evidence>